<evidence type="ECO:0000259" key="6">
    <source>
        <dbReference type="PROSITE" id="PS50103"/>
    </source>
</evidence>
<dbReference type="InterPro" id="IPR056116">
    <property type="entry name" value="DUF7699"/>
</dbReference>
<dbReference type="InterPro" id="IPR041367">
    <property type="entry name" value="Znf-CCCH_4"/>
</dbReference>
<name>A0A445BMZ8_ARAHY</name>
<feature type="compositionally biased region" description="Polar residues" evidence="5">
    <location>
        <begin position="348"/>
        <end position="357"/>
    </location>
</feature>
<feature type="compositionally biased region" description="Low complexity" evidence="5">
    <location>
        <begin position="334"/>
        <end position="347"/>
    </location>
</feature>
<evidence type="ECO:0000256" key="1">
    <source>
        <dbReference type="ARBA" id="ARBA00022723"/>
    </source>
</evidence>
<feature type="region of interest" description="Disordered" evidence="5">
    <location>
        <begin position="296"/>
        <end position="363"/>
    </location>
</feature>
<dbReference type="Pfam" id="PF24766">
    <property type="entry name" value="DUF7699"/>
    <property type="match status" value="1"/>
</dbReference>
<feature type="compositionally biased region" description="Basic and acidic residues" evidence="5">
    <location>
        <begin position="1"/>
        <end position="14"/>
    </location>
</feature>
<evidence type="ECO:0000256" key="3">
    <source>
        <dbReference type="ARBA" id="ARBA00022833"/>
    </source>
</evidence>
<dbReference type="PANTHER" id="PTHR35323:SF5">
    <property type="entry name" value="ZINC FINGER CCCH DOMAIN-CONTAINING PROTEIN 62"/>
    <property type="match status" value="1"/>
</dbReference>
<proteinExistence type="predicted"/>
<dbReference type="SUPFAM" id="SSF90229">
    <property type="entry name" value="CCCH zinc finger"/>
    <property type="match status" value="1"/>
</dbReference>
<feature type="domain" description="C3H1-type" evidence="6">
    <location>
        <begin position="415"/>
        <end position="441"/>
    </location>
</feature>
<feature type="zinc finger region" description="C3H1-type" evidence="4">
    <location>
        <begin position="415"/>
        <end position="441"/>
    </location>
</feature>
<dbReference type="STRING" id="3818.A0A445BMZ8"/>
<keyword evidence="8" id="KW-1185">Reference proteome</keyword>
<keyword evidence="3 4" id="KW-0862">Zinc</keyword>
<dbReference type="AlphaFoldDB" id="A0A445BMZ8"/>
<evidence type="ECO:0000313" key="7">
    <source>
        <dbReference type="EMBL" id="RYR40048.1"/>
    </source>
</evidence>
<dbReference type="SMART" id="SM00356">
    <property type="entry name" value="ZnF_C3H1"/>
    <property type="match status" value="1"/>
</dbReference>
<evidence type="ECO:0000256" key="5">
    <source>
        <dbReference type="SAM" id="MobiDB-lite"/>
    </source>
</evidence>
<evidence type="ECO:0000256" key="4">
    <source>
        <dbReference type="PROSITE-ProRule" id="PRU00723"/>
    </source>
</evidence>
<dbReference type="GO" id="GO:0008270">
    <property type="term" value="F:zinc ion binding"/>
    <property type="evidence" value="ECO:0007669"/>
    <property type="project" value="UniProtKB-KW"/>
</dbReference>
<feature type="region of interest" description="Disordered" evidence="5">
    <location>
        <begin position="1"/>
        <end position="22"/>
    </location>
</feature>
<protein>
    <recommendedName>
        <fullName evidence="6">C3H1-type domain-containing protein</fullName>
    </recommendedName>
</protein>
<dbReference type="InterPro" id="IPR036361">
    <property type="entry name" value="SAP_dom_sf"/>
</dbReference>
<dbReference type="Gene3D" id="2.30.30.1190">
    <property type="match status" value="1"/>
</dbReference>
<accession>A0A445BMZ8</accession>
<dbReference type="EMBL" id="SDMP01000009">
    <property type="protein sequence ID" value="RYR40048.1"/>
    <property type="molecule type" value="Genomic_DNA"/>
</dbReference>
<comment type="caution">
    <text evidence="7">The sequence shown here is derived from an EMBL/GenBank/DDBJ whole genome shotgun (WGS) entry which is preliminary data.</text>
</comment>
<dbReference type="InterPro" id="IPR000571">
    <property type="entry name" value="Znf_CCCH"/>
</dbReference>
<gene>
    <name evidence="7" type="ORF">Ahy_A09g045713</name>
</gene>
<dbReference type="PROSITE" id="PS50103">
    <property type="entry name" value="ZF_C3H1"/>
    <property type="match status" value="1"/>
</dbReference>
<organism evidence="7 8">
    <name type="scientific">Arachis hypogaea</name>
    <name type="common">Peanut</name>
    <dbReference type="NCBI Taxonomy" id="3818"/>
    <lineage>
        <taxon>Eukaryota</taxon>
        <taxon>Viridiplantae</taxon>
        <taxon>Streptophyta</taxon>
        <taxon>Embryophyta</taxon>
        <taxon>Tracheophyta</taxon>
        <taxon>Spermatophyta</taxon>
        <taxon>Magnoliopsida</taxon>
        <taxon>eudicotyledons</taxon>
        <taxon>Gunneridae</taxon>
        <taxon>Pentapetalae</taxon>
        <taxon>rosids</taxon>
        <taxon>fabids</taxon>
        <taxon>Fabales</taxon>
        <taxon>Fabaceae</taxon>
        <taxon>Papilionoideae</taxon>
        <taxon>50 kb inversion clade</taxon>
        <taxon>dalbergioids sensu lato</taxon>
        <taxon>Dalbergieae</taxon>
        <taxon>Pterocarpus clade</taxon>
        <taxon>Arachis</taxon>
    </lineage>
</organism>
<dbReference type="InterPro" id="IPR036855">
    <property type="entry name" value="Znf_CCCH_sf"/>
</dbReference>
<feature type="compositionally biased region" description="Polar residues" evidence="5">
    <location>
        <begin position="310"/>
        <end position="319"/>
    </location>
</feature>
<dbReference type="InterPro" id="IPR003034">
    <property type="entry name" value="SAP_dom"/>
</dbReference>
<dbReference type="Proteomes" id="UP000289738">
    <property type="component" value="Chromosome A09"/>
</dbReference>
<dbReference type="SUPFAM" id="SSF68906">
    <property type="entry name" value="SAP domain"/>
    <property type="match status" value="1"/>
</dbReference>
<evidence type="ECO:0000313" key="8">
    <source>
        <dbReference type="Proteomes" id="UP000289738"/>
    </source>
</evidence>
<dbReference type="PANTHER" id="PTHR35323">
    <property type="entry name" value="SAP DOMAIN-CONTAINING PROTEIN"/>
    <property type="match status" value="1"/>
</dbReference>
<keyword evidence="2 4" id="KW-0863">Zinc-finger</keyword>
<dbReference type="Pfam" id="PF02037">
    <property type="entry name" value="SAP"/>
    <property type="match status" value="1"/>
</dbReference>
<evidence type="ECO:0000256" key="2">
    <source>
        <dbReference type="ARBA" id="ARBA00022771"/>
    </source>
</evidence>
<sequence>MANKHSPLEPHELSSDQGSYCDDFEGDPFYEETESKFSYLSLSPSTNKAQARVVDGTNPEEIEITTPASNEVNFERVERLIKVLKDFLDVLLLCWLAGGMLERLKVDECKLYLRKNCLRLSGNKDVLVQRIKEHLQIINGGGERKYPRSSFVLDCKGDACTGDVVLFEQNVYEMFNIASRSASGPSCGKRTVAGRIVKESYGTAKQQHTFTIEVLWSKGEKPFPPLHPLLIKGRNLYRLKTLRQKWEDEGERQKILTEKHSRGSIARADREARVQEKVNRQAIVENRVSRKHSVIHHPHAINQEKPAFPSKSSAVSAINQEKPPFPSAVTEQWSKSASSRRSNESTSFGVNHVNNQQDWKHSSDPIIKAQLGDLHSKEKGQYQYHPSERNRFAHRNPLTSANHLLPLLNNREIHKQKQLCRYYAGGGCYFGDNCKFVHDLILSNQEQSLIQ</sequence>
<keyword evidence="1 4" id="KW-0479">Metal-binding</keyword>
<dbReference type="Pfam" id="PF18044">
    <property type="entry name" value="zf-CCCH_4"/>
    <property type="match status" value="1"/>
</dbReference>
<reference evidence="7 8" key="1">
    <citation type="submission" date="2019-01" db="EMBL/GenBank/DDBJ databases">
        <title>Sequencing of cultivated peanut Arachis hypogaea provides insights into genome evolution and oil improvement.</title>
        <authorList>
            <person name="Chen X."/>
        </authorList>
    </citation>
    <scope>NUCLEOTIDE SEQUENCE [LARGE SCALE GENOMIC DNA]</scope>
    <source>
        <strain evidence="8">cv. Fuhuasheng</strain>
        <tissue evidence="7">Leaves</tissue>
    </source>
</reference>